<sequence>FYIAVSRSFFERRFLDSLPLALYIRLTASFELSLRLTWHLNFMVRPKHSFDLIAKSGRS</sequence>
<comment type="caution">
    <text evidence="1">The sequence shown here is derived from an EMBL/GenBank/DDBJ whole genome shotgun (WGS) entry which is preliminary data.</text>
</comment>
<reference evidence="1 2" key="1">
    <citation type="journal article" date="2018" name="Sci. Rep.">
        <title>Genomic signatures of local adaptation to the degree of environmental predictability in rotifers.</title>
        <authorList>
            <person name="Franch-Gras L."/>
            <person name="Hahn C."/>
            <person name="Garcia-Roger E.M."/>
            <person name="Carmona M.J."/>
            <person name="Serra M."/>
            <person name="Gomez A."/>
        </authorList>
    </citation>
    <scope>NUCLEOTIDE SEQUENCE [LARGE SCALE GENOMIC DNA]</scope>
    <source>
        <strain evidence="1">HYR1</strain>
    </source>
</reference>
<evidence type="ECO:0000313" key="2">
    <source>
        <dbReference type="Proteomes" id="UP000276133"/>
    </source>
</evidence>
<accession>A0A3M7PB84</accession>
<name>A0A3M7PB84_BRAPC</name>
<protein>
    <submittedName>
        <fullName evidence="1">Uncharacterized protein</fullName>
    </submittedName>
</protein>
<gene>
    <name evidence="1" type="ORF">BpHYR1_015759</name>
</gene>
<dbReference type="Proteomes" id="UP000276133">
    <property type="component" value="Unassembled WGS sequence"/>
</dbReference>
<evidence type="ECO:0000313" key="1">
    <source>
        <dbReference type="EMBL" id="RMZ96366.1"/>
    </source>
</evidence>
<organism evidence="1 2">
    <name type="scientific">Brachionus plicatilis</name>
    <name type="common">Marine rotifer</name>
    <name type="synonym">Brachionus muelleri</name>
    <dbReference type="NCBI Taxonomy" id="10195"/>
    <lineage>
        <taxon>Eukaryota</taxon>
        <taxon>Metazoa</taxon>
        <taxon>Spiralia</taxon>
        <taxon>Gnathifera</taxon>
        <taxon>Rotifera</taxon>
        <taxon>Eurotatoria</taxon>
        <taxon>Monogononta</taxon>
        <taxon>Pseudotrocha</taxon>
        <taxon>Ploima</taxon>
        <taxon>Brachionidae</taxon>
        <taxon>Brachionus</taxon>
    </lineage>
</organism>
<dbReference type="EMBL" id="REGN01012267">
    <property type="protein sequence ID" value="RMZ96366.1"/>
    <property type="molecule type" value="Genomic_DNA"/>
</dbReference>
<proteinExistence type="predicted"/>
<keyword evidence="2" id="KW-1185">Reference proteome</keyword>
<dbReference type="AlphaFoldDB" id="A0A3M7PB84"/>
<feature type="non-terminal residue" evidence="1">
    <location>
        <position position="1"/>
    </location>
</feature>